<gene>
    <name evidence="1" type="ORF">SAMEA2259716_01881</name>
</gene>
<evidence type="ECO:0000313" key="2">
    <source>
        <dbReference type="Proteomes" id="UP000190074"/>
    </source>
</evidence>
<organism evidence="1 2">
    <name type="scientific">Mycobacteroides abscessus subsp. massiliense</name>
    <dbReference type="NCBI Taxonomy" id="1962118"/>
    <lineage>
        <taxon>Bacteria</taxon>
        <taxon>Bacillati</taxon>
        <taxon>Actinomycetota</taxon>
        <taxon>Actinomycetes</taxon>
        <taxon>Mycobacteriales</taxon>
        <taxon>Mycobacteriaceae</taxon>
        <taxon>Mycobacteroides</taxon>
        <taxon>Mycobacteroides abscessus</taxon>
    </lineage>
</organism>
<proteinExistence type="predicted"/>
<name>A0A1T8KTI7_9MYCO</name>
<protein>
    <submittedName>
        <fullName evidence="1">Uncharacterized protein</fullName>
    </submittedName>
</protein>
<dbReference type="Proteomes" id="UP000190074">
    <property type="component" value="Unassembled WGS sequence"/>
</dbReference>
<dbReference type="AlphaFoldDB" id="A0A1T8KTI7"/>
<evidence type="ECO:0000313" key="1">
    <source>
        <dbReference type="EMBL" id="SKL85843.1"/>
    </source>
</evidence>
<dbReference type="EMBL" id="FVGW01000002">
    <property type="protein sequence ID" value="SKL85843.1"/>
    <property type="molecule type" value="Genomic_DNA"/>
</dbReference>
<accession>A0A1T8KTI7</accession>
<sequence>MGEYKFDINGMDPNARADAAGAASKILHMSENAGHIQAADMLRARDHFDKAIRDWKQPPNQAGWGDLPTGQDVSKQYQDSHQVTLGLLTSMRATCQQLADHFLAMEMLYLNTEERNGRRINPYKDGTTTVAY</sequence>
<dbReference type="RefSeq" id="WP_005065271.1">
    <property type="nucleotide sequence ID" value="NZ_FVGW01000002.1"/>
</dbReference>
<reference evidence="1 2" key="1">
    <citation type="submission" date="2016-11" db="EMBL/GenBank/DDBJ databases">
        <authorList>
            <consortium name="Pathogen Informatics"/>
        </authorList>
    </citation>
    <scope>NUCLEOTIDE SEQUENCE [LARGE SCALE GENOMIC DNA]</scope>
    <source>
        <strain evidence="1 2">911</strain>
    </source>
</reference>